<dbReference type="RefSeq" id="WP_074817034.1">
    <property type="nucleotide sequence ID" value="NZ_FNTI01000001.1"/>
</dbReference>
<dbReference type="Proteomes" id="UP000183208">
    <property type="component" value="Unassembled WGS sequence"/>
</dbReference>
<dbReference type="AlphaFoldDB" id="A0A1H4S7T9"/>
<accession>A0A1H4S7T9</accession>
<evidence type="ECO:0000259" key="1">
    <source>
        <dbReference type="Pfam" id="PF21834"/>
    </source>
</evidence>
<dbReference type="InterPro" id="IPR054189">
    <property type="entry name" value="DUF6894"/>
</dbReference>
<proteinExistence type="predicted"/>
<organism evidence="2 3">
    <name type="scientific">Bradyrhizobium lablabi</name>
    <dbReference type="NCBI Taxonomy" id="722472"/>
    <lineage>
        <taxon>Bacteria</taxon>
        <taxon>Pseudomonadati</taxon>
        <taxon>Pseudomonadota</taxon>
        <taxon>Alphaproteobacteria</taxon>
        <taxon>Hyphomicrobiales</taxon>
        <taxon>Nitrobacteraceae</taxon>
        <taxon>Bradyrhizobium</taxon>
    </lineage>
</organism>
<gene>
    <name evidence="2" type="ORF">SAMN05444171_1321</name>
</gene>
<name>A0A1H4S7T9_9BRAD</name>
<sequence length="76" mass="8762">MPRFYFHKHLNGQTVPDRRGISFRNENEACAHAVRFTPLALRKSVSGGKNTYLAWEVSDGERTIYIVRGNVVIEKR</sequence>
<dbReference type="Pfam" id="PF21834">
    <property type="entry name" value="DUF6894"/>
    <property type="match status" value="1"/>
</dbReference>
<dbReference type="OrthoDB" id="8250224at2"/>
<dbReference type="EMBL" id="FNTI01000001">
    <property type="protein sequence ID" value="SEC40233.1"/>
    <property type="molecule type" value="Genomic_DNA"/>
</dbReference>
<evidence type="ECO:0000313" key="2">
    <source>
        <dbReference type="EMBL" id="SEC40233.1"/>
    </source>
</evidence>
<feature type="domain" description="DUF6894" evidence="1">
    <location>
        <begin position="3"/>
        <end position="64"/>
    </location>
</feature>
<reference evidence="2 3" key="1">
    <citation type="submission" date="2016-10" db="EMBL/GenBank/DDBJ databases">
        <authorList>
            <person name="de Groot N.N."/>
        </authorList>
    </citation>
    <scope>NUCLEOTIDE SEQUENCE [LARGE SCALE GENOMIC DNA]</scope>
    <source>
        <strain evidence="2 3">GAS522</strain>
    </source>
</reference>
<evidence type="ECO:0000313" key="3">
    <source>
        <dbReference type="Proteomes" id="UP000183208"/>
    </source>
</evidence>
<protein>
    <recommendedName>
        <fullName evidence="1">DUF6894 domain-containing protein</fullName>
    </recommendedName>
</protein>